<evidence type="ECO:0000256" key="7">
    <source>
        <dbReference type="PROSITE-ProRule" id="PRU00261"/>
    </source>
</evidence>
<evidence type="ECO:0000256" key="9">
    <source>
        <dbReference type="RuleBase" id="RU003355"/>
    </source>
</evidence>
<dbReference type="GO" id="GO:0005615">
    <property type="term" value="C:extracellular space"/>
    <property type="evidence" value="ECO:0007669"/>
    <property type="project" value="TreeGrafter"/>
</dbReference>
<dbReference type="InterPro" id="IPR000209">
    <property type="entry name" value="Peptidase_S8/S53_dom"/>
</dbReference>
<feature type="active site" description="Charge relay system" evidence="6 8">
    <location>
        <position position="547"/>
    </location>
</feature>
<comment type="caution">
    <text evidence="7">Lacks conserved residue(s) required for the propagation of feature annotation.</text>
</comment>
<evidence type="ECO:0000256" key="1">
    <source>
        <dbReference type="ARBA" id="ARBA00011073"/>
    </source>
</evidence>
<dbReference type="InterPro" id="IPR023827">
    <property type="entry name" value="Peptidase_S8_Asp-AS"/>
</dbReference>
<dbReference type="Proteomes" id="UP000193719">
    <property type="component" value="Unassembled WGS sequence"/>
</dbReference>
<evidence type="ECO:0000313" key="13">
    <source>
        <dbReference type="Proteomes" id="UP000193719"/>
    </source>
</evidence>
<dbReference type="OrthoDB" id="206201at2759"/>
<gene>
    <name evidence="12" type="ORF">BCR36DRAFT_585074</name>
</gene>
<dbReference type="GO" id="GO:0004252">
    <property type="term" value="F:serine-type endopeptidase activity"/>
    <property type="evidence" value="ECO:0007669"/>
    <property type="project" value="UniProtKB-UniRule"/>
</dbReference>
<sequence length="1180" mass="134643">MHSINSILFILFIALISFIEAKKKENNTNNKYYIISIKDSNKYSFNIQPSKFDRKNERLNRKDETPRFNSTDLNELEQIIESDDCISQLNSNDTNICKLSTENKNNSNHNGISIEKLEKQLKPKKSFINKQVRELAEIILDNINTYEKDRIVNNEVYSMIHKRSTISTDDIINNKAFSKILKKSYIILDVSIIYAYLSQELYEIIKNLSNVVEIVENFKIEIPEVPVLENTYFNQVQLEKTKKSEKRNNQNDQYYNITDIKVDTKWSDVSVDEDTYTHLSLISQSKVDFNLIGKYDTNYYYPSSAGAGVDIYIIDSGIYIDHIDFDTTERTVTCDGFAYEFDFDEYSKDDKRNKNCYKTKEKQYHGTAVASAAAGSIYGVAKKANIHVIAISGTAYDYISSLMYIIDHAENPHKTVINISSGSYFYIGALDKIINIATRKGFMIFTSAGNDGIDACSTEIRYASNGLVNDKYYPAGYVDTISVGSINNYIKEKELTSGINAYEMPIFSNYGNCIDIYAPGFAQLASLPSSFTDDKVFSDFSLKYGTSFSAPIVAGVAALLISEHPEITFNKDIMRKMLVDLSLKNIIGNLNDMDIPNNFVNVGKNVVYSSDGDYKGCGIPSGKMSCSNGDCCSVDGYCGKTRKLCEFNCQSEYGQCSPSNVVSNKGINISGNEKKYKYASIYNYYNDLCLKFAPNNYITNNVILTVCMNSDNIIDRDIYEDSIWYVSTHGETQFIEDYYYDVCINLDENGYAFAYECASGSLFKDITTSINGDFIQSDAFPGKCLKPILSDFDPYGITILTESKGLRVMMDDCNHEDEYQHWRIRDAQKLFGYSYNSVTINNNAAEEKDIIKQKRNKYSYYEKDKSIDNENGIEKEVTINNDSNEESESDEEEVTANIDIYGGSGSDDENDIYTDISENNNSTTNQVEIDNVYIHEEEETNSLSNINENETLYSPSIDYDTITEIIENSIYVSETTEVTDYEIITEIIEDSIYITVSETESPSEEVLYNDFGEIFDPNDYTPYTIFKYIITNTKSVWIYNEELNLCLTATNKTNQKALLEPCDSNNKYQKWLIPDNNQGYYINEKSNDLSIIYTQNELVITKFIEVIALDKFYVKNHSSIITYENKKLKIFDLSSNIDLCLNINTKEKSKNNHVSIDMITCEESKTQWKLATKYPIENKK</sequence>
<dbReference type="GO" id="GO:0006508">
    <property type="term" value="P:proteolysis"/>
    <property type="evidence" value="ECO:0007669"/>
    <property type="project" value="UniProtKB-KW"/>
</dbReference>
<dbReference type="PROSITE" id="PS00136">
    <property type="entry name" value="SUBTILASE_ASP"/>
    <property type="match status" value="1"/>
</dbReference>
<keyword evidence="13" id="KW-1185">Reference proteome</keyword>
<evidence type="ECO:0000256" key="5">
    <source>
        <dbReference type="ARBA" id="ARBA00022825"/>
    </source>
</evidence>
<dbReference type="PROSITE" id="PS51892">
    <property type="entry name" value="SUBTILASE"/>
    <property type="match status" value="1"/>
</dbReference>
<keyword evidence="10" id="KW-0732">Signal</keyword>
<dbReference type="InterPro" id="IPR050131">
    <property type="entry name" value="Peptidase_S8_subtilisin-like"/>
</dbReference>
<feature type="disulfide bond" evidence="7">
    <location>
        <begin position="631"/>
        <end position="645"/>
    </location>
</feature>
<evidence type="ECO:0000313" key="12">
    <source>
        <dbReference type="EMBL" id="ORX46605.1"/>
    </source>
</evidence>
<dbReference type="InterPro" id="IPR022398">
    <property type="entry name" value="Peptidase_S8_His-AS"/>
</dbReference>
<dbReference type="InterPro" id="IPR001002">
    <property type="entry name" value="Chitin-bd_1"/>
</dbReference>
<dbReference type="PROSITE" id="PS50941">
    <property type="entry name" value="CHIT_BIND_I_2"/>
    <property type="match status" value="1"/>
</dbReference>
<dbReference type="InterPro" id="IPR023828">
    <property type="entry name" value="Peptidase_S8_Ser-AS"/>
</dbReference>
<dbReference type="PROSITE" id="PS00138">
    <property type="entry name" value="SUBTILASE_SER"/>
    <property type="match status" value="1"/>
</dbReference>
<evidence type="ECO:0000256" key="10">
    <source>
        <dbReference type="SAM" id="SignalP"/>
    </source>
</evidence>
<evidence type="ECO:0000256" key="4">
    <source>
        <dbReference type="ARBA" id="ARBA00022801"/>
    </source>
</evidence>
<keyword evidence="4 8" id="KW-0378">Hydrolase</keyword>
<evidence type="ECO:0000256" key="6">
    <source>
        <dbReference type="PIRSR" id="PIRSR615500-1"/>
    </source>
</evidence>
<dbReference type="InterPro" id="IPR036852">
    <property type="entry name" value="Peptidase_S8/S53_dom_sf"/>
</dbReference>
<dbReference type="STRING" id="1754191.A0A1Y1V3Z0"/>
<dbReference type="InterPro" id="IPR036861">
    <property type="entry name" value="Endochitinase-like_sf"/>
</dbReference>
<feature type="chain" id="PRO_5012349942" evidence="10">
    <location>
        <begin position="22"/>
        <end position="1180"/>
    </location>
</feature>
<feature type="domain" description="Chitin-binding type-1" evidence="11">
    <location>
        <begin position="614"/>
        <end position="658"/>
    </location>
</feature>
<dbReference type="PANTHER" id="PTHR43806:SF11">
    <property type="entry name" value="CEREVISIN-RELATED"/>
    <property type="match status" value="1"/>
</dbReference>
<dbReference type="AlphaFoldDB" id="A0A1Y1V3Z0"/>
<dbReference type="Gene3D" id="3.30.60.10">
    <property type="entry name" value="Endochitinase-like"/>
    <property type="match status" value="1"/>
</dbReference>
<dbReference type="PRINTS" id="PR00723">
    <property type="entry name" value="SUBTILISIN"/>
</dbReference>
<accession>A0A1Y1V3Z0</accession>
<dbReference type="CDD" id="cd11618">
    <property type="entry name" value="ChtBD1_1"/>
    <property type="match status" value="1"/>
</dbReference>
<comment type="similarity">
    <text evidence="1 8 9">Belongs to the peptidase S8 family.</text>
</comment>
<feature type="active site" description="Charge relay system" evidence="6 8">
    <location>
        <position position="365"/>
    </location>
</feature>
<feature type="disulfide bond" evidence="7">
    <location>
        <begin position="626"/>
        <end position="638"/>
    </location>
</feature>
<dbReference type="EMBL" id="MCFH01000034">
    <property type="protein sequence ID" value="ORX46605.1"/>
    <property type="molecule type" value="Genomic_DNA"/>
</dbReference>
<evidence type="ECO:0000256" key="3">
    <source>
        <dbReference type="ARBA" id="ARBA00022670"/>
    </source>
</evidence>
<dbReference type="Pfam" id="PF00082">
    <property type="entry name" value="Peptidase_S8"/>
    <property type="match status" value="1"/>
</dbReference>
<dbReference type="SUPFAM" id="SSF50370">
    <property type="entry name" value="Ricin B-like lectins"/>
    <property type="match status" value="1"/>
</dbReference>
<comment type="caution">
    <text evidence="12">The sequence shown here is derived from an EMBL/GenBank/DDBJ whole genome shotgun (WGS) entry which is preliminary data.</text>
</comment>
<keyword evidence="2 7" id="KW-0147">Chitin-binding</keyword>
<feature type="signal peptide" evidence="10">
    <location>
        <begin position="1"/>
        <end position="21"/>
    </location>
</feature>
<dbReference type="SUPFAM" id="SSF57016">
    <property type="entry name" value="Plant lectins/antimicrobial peptides"/>
    <property type="match status" value="1"/>
</dbReference>
<dbReference type="SUPFAM" id="SSF52743">
    <property type="entry name" value="Subtilisin-like"/>
    <property type="match status" value="1"/>
</dbReference>
<dbReference type="InterPro" id="IPR035992">
    <property type="entry name" value="Ricin_B-like_lectins"/>
</dbReference>
<dbReference type="PROSITE" id="PS00137">
    <property type="entry name" value="SUBTILASE_HIS"/>
    <property type="match status" value="1"/>
</dbReference>
<keyword evidence="5 8" id="KW-0720">Serine protease</keyword>
<dbReference type="Gene3D" id="2.80.10.50">
    <property type="match status" value="1"/>
</dbReference>
<proteinExistence type="inferred from homology"/>
<protein>
    <submittedName>
        <fullName evidence="12">Subtilisin-like protein</fullName>
    </submittedName>
</protein>
<name>A0A1Y1V3Z0_9FUNG</name>
<feature type="active site" description="Charge relay system" evidence="6 8">
    <location>
        <position position="315"/>
    </location>
</feature>
<reference evidence="12 13" key="1">
    <citation type="submission" date="2016-08" db="EMBL/GenBank/DDBJ databases">
        <title>Genomes of anaerobic fungi encode conserved fungal cellulosomes for biomass hydrolysis.</title>
        <authorList>
            <consortium name="DOE Joint Genome Institute"/>
            <person name="Haitjema C.H."/>
            <person name="Gilmore S.P."/>
            <person name="Henske J.K."/>
            <person name="Solomon K.V."/>
            <person name="De Groot R."/>
            <person name="Kuo A."/>
            <person name="Mondo S.J."/>
            <person name="Salamov A.A."/>
            <person name="Labutti K."/>
            <person name="Zhao Z."/>
            <person name="Chiniquy J."/>
            <person name="Barry K."/>
            <person name="Brewer H.M."/>
            <person name="Purvine S.O."/>
            <person name="Wright A.T."/>
            <person name="Boxma B."/>
            <person name="Van Alen T."/>
            <person name="Hackstein J.H."/>
            <person name="Baker S.E."/>
            <person name="Grigoriev I.V."/>
            <person name="O'Malley M.A."/>
        </authorList>
    </citation>
    <scope>NUCLEOTIDE SEQUENCE [LARGE SCALE GENOMIC DNA]</scope>
    <source>
        <strain evidence="13">finn</strain>
    </source>
</reference>
<dbReference type="GO" id="GO:0008061">
    <property type="term" value="F:chitin binding"/>
    <property type="evidence" value="ECO:0007669"/>
    <property type="project" value="UniProtKB-UniRule"/>
</dbReference>
<evidence type="ECO:0000259" key="11">
    <source>
        <dbReference type="PROSITE" id="PS50941"/>
    </source>
</evidence>
<evidence type="ECO:0000256" key="8">
    <source>
        <dbReference type="PROSITE-ProRule" id="PRU01240"/>
    </source>
</evidence>
<keyword evidence="3 8" id="KW-0645">Protease</keyword>
<dbReference type="Gene3D" id="3.40.50.200">
    <property type="entry name" value="Peptidase S8/S53 domain"/>
    <property type="match status" value="1"/>
</dbReference>
<feature type="disulfide bond" evidence="7">
    <location>
        <begin position="617"/>
        <end position="632"/>
    </location>
</feature>
<dbReference type="PROSITE" id="PS50231">
    <property type="entry name" value="RICIN_B_LECTIN"/>
    <property type="match status" value="2"/>
</dbReference>
<evidence type="ECO:0000256" key="2">
    <source>
        <dbReference type="ARBA" id="ARBA00022669"/>
    </source>
</evidence>
<dbReference type="PANTHER" id="PTHR43806">
    <property type="entry name" value="PEPTIDASE S8"/>
    <property type="match status" value="1"/>
</dbReference>
<dbReference type="InterPro" id="IPR015500">
    <property type="entry name" value="Peptidase_S8_subtilisin-rel"/>
</dbReference>
<keyword evidence="7" id="KW-1015">Disulfide bond</keyword>
<organism evidence="12 13">
    <name type="scientific">Piromyces finnis</name>
    <dbReference type="NCBI Taxonomy" id="1754191"/>
    <lineage>
        <taxon>Eukaryota</taxon>
        <taxon>Fungi</taxon>
        <taxon>Fungi incertae sedis</taxon>
        <taxon>Chytridiomycota</taxon>
        <taxon>Chytridiomycota incertae sedis</taxon>
        <taxon>Neocallimastigomycetes</taxon>
        <taxon>Neocallimastigales</taxon>
        <taxon>Neocallimastigaceae</taxon>
        <taxon>Piromyces</taxon>
    </lineage>
</organism>
<reference evidence="12 13" key="2">
    <citation type="submission" date="2016-08" db="EMBL/GenBank/DDBJ databases">
        <title>Pervasive Adenine N6-methylation of Active Genes in Fungi.</title>
        <authorList>
            <consortium name="DOE Joint Genome Institute"/>
            <person name="Mondo S.J."/>
            <person name="Dannebaum R.O."/>
            <person name="Kuo R.C."/>
            <person name="Labutti K."/>
            <person name="Haridas S."/>
            <person name="Kuo A."/>
            <person name="Salamov A."/>
            <person name="Ahrendt S.R."/>
            <person name="Lipzen A."/>
            <person name="Sullivan W."/>
            <person name="Andreopoulos W.B."/>
            <person name="Clum A."/>
            <person name="Lindquist E."/>
            <person name="Daum C."/>
            <person name="Ramamoorthy G.K."/>
            <person name="Gryganskyi A."/>
            <person name="Culley D."/>
            <person name="Magnuson J.K."/>
            <person name="James T.Y."/>
            <person name="O'Malley M.A."/>
            <person name="Stajich J.E."/>
            <person name="Spatafora J.W."/>
            <person name="Visel A."/>
            <person name="Grigoriev I.V."/>
        </authorList>
    </citation>
    <scope>NUCLEOTIDE SEQUENCE [LARGE SCALE GENOMIC DNA]</scope>
    <source>
        <strain evidence="13">finn</strain>
    </source>
</reference>